<sequence length="97" mass="10622">MNPTTPNSRNTRTLSSSSNRYVIGHSTPVNGPTASKYAHTFFNTRSGMKCVCTSTNPGTPIRRANSLTWDASSALFIMRGTLRASTCFKKLQVIHRG</sequence>
<name>A0A918WUP4_9ACTN</name>
<evidence type="ECO:0000256" key="1">
    <source>
        <dbReference type="SAM" id="MobiDB-lite"/>
    </source>
</evidence>
<feature type="compositionally biased region" description="Low complexity" evidence="1">
    <location>
        <begin position="1"/>
        <end position="20"/>
    </location>
</feature>
<evidence type="ECO:0000313" key="2">
    <source>
        <dbReference type="EMBL" id="GHC84528.1"/>
    </source>
</evidence>
<organism evidence="2 3">
    <name type="scientific">Streptomyces finlayi</name>
    <dbReference type="NCBI Taxonomy" id="67296"/>
    <lineage>
        <taxon>Bacteria</taxon>
        <taxon>Bacillati</taxon>
        <taxon>Actinomycetota</taxon>
        <taxon>Actinomycetes</taxon>
        <taxon>Kitasatosporales</taxon>
        <taxon>Streptomycetaceae</taxon>
        <taxon>Streptomyces</taxon>
    </lineage>
</organism>
<dbReference type="Proteomes" id="UP000638353">
    <property type="component" value="Unassembled WGS sequence"/>
</dbReference>
<dbReference type="EMBL" id="BMVC01000002">
    <property type="protein sequence ID" value="GHC84528.1"/>
    <property type="molecule type" value="Genomic_DNA"/>
</dbReference>
<reference evidence="2" key="1">
    <citation type="journal article" date="2014" name="Int. J. Syst. Evol. Microbiol.">
        <title>Complete genome sequence of Corynebacterium casei LMG S-19264T (=DSM 44701T), isolated from a smear-ripened cheese.</title>
        <authorList>
            <consortium name="US DOE Joint Genome Institute (JGI-PGF)"/>
            <person name="Walter F."/>
            <person name="Albersmeier A."/>
            <person name="Kalinowski J."/>
            <person name="Ruckert C."/>
        </authorList>
    </citation>
    <scope>NUCLEOTIDE SEQUENCE</scope>
    <source>
        <strain evidence="2">JCM 4637</strain>
    </source>
</reference>
<comment type="caution">
    <text evidence="2">The sequence shown here is derived from an EMBL/GenBank/DDBJ whole genome shotgun (WGS) entry which is preliminary data.</text>
</comment>
<protein>
    <submittedName>
        <fullName evidence="2">Uncharacterized protein</fullName>
    </submittedName>
</protein>
<accession>A0A918WUP4</accession>
<evidence type="ECO:0000313" key="3">
    <source>
        <dbReference type="Proteomes" id="UP000638353"/>
    </source>
</evidence>
<reference evidence="2" key="2">
    <citation type="submission" date="2020-09" db="EMBL/GenBank/DDBJ databases">
        <authorList>
            <person name="Sun Q."/>
            <person name="Ohkuma M."/>
        </authorList>
    </citation>
    <scope>NUCLEOTIDE SEQUENCE</scope>
    <source>
        <strain evidence="2">JCM 4637</strain>
    </source>
</reference>
<gene>
    <name evidence="2" type="ORF">GCM10010334_14490</name>
</gene>
<dbReference type="AlphaFoldDB" id="A0A918WUP4"/>
<proteinExistence type="predicted"/>
<feature type="region of interest" description="Disordered" evidence="1">
    <location>
        <begin position="1"/>
        <end position="21"/>
    </location>
</feature>